<dbReference type="Proteomes" id="UP000004995">
    <property type="component" value="Unassembled WGS sequence"/>
</dbReference>
<dbReference type="EMBL" id="AGNK02000096">
    <property type="status" value="NOT_ANNOTATED_CDS"/>
    <property type="molecule type" value="Genomic_DNA"/>
</dbReference>
<feature type="region of interest" description="Disordered" evidence="1">
    <location>
        <begin position="1"/>
        <end position="20"/>
    </location>
</feature>
<dbReference type="HOGENOM" id="CLU_3035935_0_0_1"/>
<dbReference type="Gramene" id="KQL28478">
    <property type="protein sequence ID" value="KQL28478"/>
    <property type="gene ID" value="SETIT_020407mg"/>
</dbReference>
<proteinExistence type="predicted"/>
<evidence type="ECO:0000313" key="2">
    <source>
        <dbReference type="EnsemblPlants" id="KQL28478"/>
    </source>
</evidence>
<evidence type="ECO:0000313" key="3">
    <source>
        <dbReference type="Proteomes" id="UP000004995"/>
    </source>
</evidence>
<accession>K3Z1I9</accession>
<reference evidence="3" key="1">
    <citation type="journal article" date="2012" name="Nat. Biotechnol.">
        <title>Reference genome sequence of the model plant Setaria.</title>
        <authorList>
            <person name="Bennetzen J.L."/>
            <person name="Schmutz J."/>
            <person name="Wang H."/>
            <person name="Percifield R."/>
            <person name="Hawkins J."/>
            <person name="Pontaroli A.C."/>
            <person name="Estep M."/>
            <person name="Feng L."/>
            <person name="Vaughn J.N."/>
            <person name="Grimwood J."/>
            <person name="Jenkins J."/>
            <person name="Barry K."/>
            <person name="Lindquist E."/>
            <person name="Hellsten U."/>
            <person name="Deshpande S."/>
            <person name="Wang X."/>
            <person name="Wu X."/>
            <person name="Mitros T."/>
            <person name="Triplett J."/>
            <person name="Yang X."/>
            <person name="Ye C.Y."/>
            <person name="Mauro-Herrera M."/>
            <person name="Wang L."/>
            <person name="Li P."/>
            <person name="Sharma M."/>
            <person name="Sharma R."/>
            <person name="Ronald P.C."/>
            <person name="Panaud O."/>
            <person name="Kellogg E.A."/>
            <person name="Brutnell T.P."/>
            <person name="Doust A.N."/>
            <person name="Tuskan G.A."/>
            <person name="Rokhsar D."/>
            <person name="Devos K.M."/>
        </authorList>
    </citation>
    <scope>NUCLEOTIDE SEQUENCE [LARGE SCALE GENOMIC DNA]</scope>
    <source>
        <strain evidence="3">cv. Yugu1</strain>
    </source>
</reference>
<dbReference type="AlphaFoldDB" id="K3Z1I9"/>
<reference evidence="2" key="2">
    <citation type="submission" date="2018-08" db="UniProtKB">
        <authorList>
            <consortium name="EnsemblPlants"/>
        </authorList>
    </citation>
    <scope>IDENTIFICATION</scope>
    <source>
        <strain evidence="2">Yugu1</strain>
    </source>
</reference>
<evidence type="ECO:0000256" key="1">
    <source>
        <dbReference type="SAM" id="MobiDB-lite"/>
    </source>
</evidence>
<dbReference type="InParanoid" id="K3Z1I9"/>
<protein>
    <submittedName>
        <fullName evidence="2">Uncharacterized protein</fullName>
    </submittedName>
</protein>
<dbReference type="EnsemblPlants" id="KQL28478">
    <property type="protein sequence ID" value="KQL28478"/>
    <property type="gene ID" value="SETIT_020407mg"/>
</dbReference>
<organism evidence="2 3">
    <name type="scientific">Setaria italica</name>
    <name type="common">Foxtail millet</name>
    <name type="synonym">Panicum italicum</name>
    <dbReference type="NCBI Taxonomy" id="4555"/>
    <lineage>
        <taxon>Eukaryota</taxon>
        <taxon>Viridiplantae</taxon>
        <taxon>Streptophyta</taxon>
        <taxon>Embryophyta</taxon>
        <taxon>Tracheophyta</taxon>
        <taxon>Spermatophyta</taxon>
        <taxon>Magnoliopsida</taxon>
        <taxon>Liliopsida</taxon>
        <taxon>Poales</taxon>
        <taxon>Poaceae</taxon>
        <taxon>PACMAD clade</taxon>
        <taxon>Panicoideae</taxon>
        <taxon>Panicodae</taxon>
        <taxon>Paniceae</taxon>
        <taxon>Cenchrinae</taxon>
        <taxon>Setaria</taxon>
    </lineage>
</organism>
<sequence>MGLMKEVRPATPLMSSSTSSREVKLWGEMAMVGCEGFTSVTNGGGPTTKPKCGVR</sequence>
<name>K3Z1I9_SETIT</name>
<keyword evidence="3" id="KW-1185">Reference proteome</keyword>